<evidence type="ECO:0000313" key="2">
    <source>
        <dbReference type="EMBL" id="MBR9970842.1"/>
    </source>
</evidence>
<feature type="region of interest" description="Disordered" evidence="1">
    <location>
        <begin position="21"/>
        <end position="62"/>
    </location>
</feature>
<dbReference type="Proteomes" id="UP000680714">
    <property type="component" value="Unassembled WGS sequence"/>
</dbReference>
<sequence length="62" mass="7316">MQMIEHSLRREQLREIEEAMRERGEALSYPEMMESRDQVEASANGNRKQRRKAKAMARKVPA</sequence>
<reference evidence="2 3" key="1">
    <citation type="submission" date="2021-04" db="EMBL/GenBank/DDBJ databases">
        <title>Magnetospirillum sulfuroxidans sp. nov., a facultative chemolithoautotrophic sulfur-oxidizing alphaproteobacterium isolated from freshwater sediment and proposals for Paramagetospirillum gen. nov., and Magnetospirillaceae fam. nov.</title>
        <authorList>
            <person name="Koziaeva V."/>
            <person name="Geelhoed J.S."/>
            <person name="Sorokin D.Y."/>
            <person name="Grouzdev D.S."/>
        </authorList>
    </citation>
    <scope>NUCLEOTIDE SEQUENCE [LARGE SCALE GENOMIC DNA]</scope>
    <source>
        <strain evidence="2 3">J10</strain>
    </source>
</reference>
<comment type="caution">
    <text evidence="2">The sequence shown here is derived from an EMBL/GenBank/DDBJ whole genome shotgun (WGS) entry which is preliminary data.</text>
</comment>
<evidence type="ECO:0000256" key="1">
    <source>
        <dbReference type="SAM" id="MobiDB-lite"/>
    </source>
</evidence>
<name>A0ABS5I9L1_9PROT</name>
<gene>
    <name evidence="2" type="ORF">KEC16_03835</name>
</gene>
<accession>A0ABS5I9L1</accession>
<feature type="compositionally biased region" description="Basic residues" evidence="1">
    <location>
        <begin position="47"/>
        <end position="62"/>
    </location>
</feature>
<evidence type="ECO:0008006" key="4">
    <source>
        <dbReference type="Google" id="ProtNLM"/>
    </source>
</evidence>
<dbReference type="EMBL" id="JAGTUF010000001">
    <property type="protein sequence ID" value="MBR9970842.1"/>
    <property type="molecule type" value="Genomic_DNA"/>
</dbReference>
<evidence type="ECO:0000313" key="3">
    <source>
        <dbReference type="Proteomes" id="UP000680714"/>
    </source>
</evidence>
<dbReference type="RefSeq" id="WP_211546298.1">
    <property type="nucleotide sequence ID" value="NZ_JAGTUF010000001.1"/>
</dbReference>
<proteinExistence type="predicted"/>
<keyword evidence="3" id="KW-1185">Reference proteome</keyword>
<organism evidence="2 3">
    <name type="scientific">Magnetospirillum sulfuroxidans</name>
    <dbReference type="NCBI Taxonomy" id="611300"/>
    <lineage>
        <taxon>Bacteria</taxon>
        <taxon>Pseudomonadati</taxon>
        <taxon>Pseudomonadota</taxon>
        <taxon>Alphaproteobacteria</taxon>
        <taxon>Rhodospirillales</taxon>
        <taxon>Rhodospirillaceae</taxon>
        <taxon>Magnetospirillum</taxon>
    </lineage>
</organism>
<protein>
    <recommendedName>
        <fullName evidence="4">Transcriptional regulator</fullName>
    </recommendedName>
</protein>